<evidence type="ECO:0000256" key="7">
    <source>
        <dbReference type="SAM" id="MobiDB-lite"/>
    </source>
</evidence>
<reference evidence="10 11" key="1">
    <citation type="journal article" date="2016" name="Nat. Microbiol.">
        <title>The Mouse Intestinal Bacterial Collection (miBC) provides host-specific insight into cultured diversity and functional potential of the gut microbiota.</title>
        <authorList>
            <person name="Lagkouvardos I."/>
            <person name="Pukall R."/>
            <person name="Abt B."/>
            <person name="Foesel B.U."/>
            <person name="Meier-Kolthoff J.P."/>
            <person name="Kumar N."/>
            <person name="Bresciani A."/>
            <person name="Martinez I."/>
            <person name="Just S."/>
            <person name="Ziegler C."/>
            <person name="Brugiroux S."/>
            <person name="Garzetti D."/>
            <person name="Wenning M."/>
            <person name="Bui T.P."/>
            <person name="Wang J."/>
            <person name="Hugenholtz F."/>
            <person name="Plugge C.M."/>
            <person name="Peterson D.A."/>
            <person name="Hornef M.W."/>
            <person name="Baines J.F."/>
            <person name="Smidt H."/>
            <person name="Walter J."/>
            <person name="Kristiansen K."/>
            <person name="Nielsen H.B."/>
            <person name="Haller D."/>
            <person name="Overmann J."/>
            <person name="Stecher B."/>
            <person name="Clavel T."/>
        </authorList>
    </citation>
    <scope>NUCLEOTIDE SEQUENCE [LARGE SCALE GENOMIC DNA]</scope>
    <source>
        <strain evidence="10 11">DSM 28560</strain>
    </source>
</reference>
<name>A0A4R4FI72_9FIRM</name>
<feature type="transmembrane region" description="Helical" evidence="8">
    <location>
        <begin position="47"/>
        <end position="68"/>
    </location>
</feature>
<evidence type="ECO:0000256" key="5">
    <source>
        <dbReference type="ARBA" id="ARBA00022989"/>
    </source>
</evidence>
<evidence type="ECO:0000313" key="11">
    <source>
        <dbReference type="Proteomes" id="UP000295710"/>
    </source>
</evidence>
<keyword evidence="11" id="KW-1185">Reference proteome</keyword>
<feature type="domain" description="Major facilitator superfamily (MFS) profile" evidence="9">
    <location>
        <begin position="9"/>
        <end position="382"/>
    </location>
</feature>
<comment type="subcellular location">
    <subcellularLocation>
        <location evidence="1">Cell membrane</location>
        <topology evidence="1">Multi-pass membrane protein</topology>
    </subcellularLocation>
</comment>
<evidence type="ECO:0000256" key="4">
    <source>
        <dbReference type="ARBA" id="ARBA00022692"/>
    </source>
</evidence>
<evidence type="ECO:0000259" key="9">
    <source>
        <dbReference type="PROSITE" id="PS50850"/>
    </source>
</evidence>
<dbReference type="PANTHER" id="PTHR43124">
    <property type="entry name" value="PURINE EFFLUX PUMP PBUE"/>
    <property type="match status" value="1"/>
</dbReference>
<feature type="transmembrane region" description="Helical" evidence="8">
    <location>
        <begin position="105"/>
        <end position="125"/>
    </location>
</feature>
<dbReference type="Pfam" id="PF07690">
    <property type="entry name" value="MFS_1"/>
    <property type="match status" value="2"/>
</dbReference>
<dbReference type="PROSITE" id="PS50850">
    <property type="entry name" value="MFS"/>
    <property type="match status" value="1"/>
</dbReference>
<dbReference type="GO" id="GO:0022857">
    <property type="term" value="F:transmembrane transporter activity"/>
    <property type="evidence" value="ECO:0007669"/>
    <property type="project" value="InterPro"/>
</dbReference>
<gene>
    <name evidence="10" type="ORF">E1963_00650</name>
</gene>
<proteinExistence type="predicted"/>
<feature type="transmembrane region" description="Helical" evidence="8">
    <location>
        <begin position="319"/>
        <end position="340"/>
    </location>
</feature>
<comment type="caution">
    <text evidence="10">The sequence shown here is derived from an EMBL/GenBank/DDBJ whole genome shotgun (WGS) entry which is preliminary data.</text>
</comment>
<dbReference type="EMBL" id="SMMX01000001">
    <property type="protein sequence ID" value="TDA23291.1"/>
    <property type="molecule type" value="Genomic_DNA"/>
</dbReference>
<feature type="transmembrane region" description="Helical" evidence="8">
    <location>
        <begin position="265"/>
        <end position="284"/>
    </location>
</feature>
<dbReference type="SUPFAM" id="SSF103473">
    <property type="entry name" value="MFS general substrate transporter"/>
    <property type="match status" value="1"/>
</dbReference>
<organism evidence="10 11">
    <name type="scientific">Extibacter muris</name>
    <dbReference type="NCBI Taxonomy" id="1796622"/>
    <lineage>
        <taxon>Bacteria</taxon>
        <taxon>Bacillati</taxon>
        <taxon>Bacillota</taxon>
        <taxon>Clostridia</taxon>
        <taxon>Lachnospirales</taxon>
        <taxon>Lachnospiraceae</taxon>
        <taxon>Extibacter</taxon>
    </lineage>
</organism>
<feature type="transmembrane region" description="Helical" evidence="8">
    <location>
        <begin position="360"/>
        <end position="379"/>
    </location>
</feature>
<dbReference type="InterPro" id="IPR050189">
    <property type="entry name" value="MFS_Efflux_Transporters"/>
</dbReference>
<keyword evidence="4 8" id="KW-0812">Transmembrane</keyword>
<dbReference type="Proteomes" id="UP000295710">
    <property type="component" value="Unassembled WGS sequence"/>
</dbReference>
<keyword evidence="6 8" id="KW-0472">Membrane</keyword>
<feature type="transmembrane region" description="Helical" evidence="8">
    <location>
        <begin position="236"/>
        <end position="258"/>
    </location>
</feature>
<dbReference type="InterPro" id="IPR036259">
    <property type="entry name" value="MFS_trans_sf"/>
</dbReference>
<sequence length="410" mass="42985">MNNTQKTKIILAIVAISFIQGLQYCVSPVLGQIQEHYLDINVSLVQMLITAPALLSMIVALISGGLVVKISKKKLLLFAALVAGVTGFLPYLADSFWLLFISRTLYGIALGLACTLNTAVVAEFFEGDERVSVMGIQAASIGVGMVIITTLGGKLGSPGFTYSYLTNIIGFLSFLVLAAMLPDTGVSKVTQTEKIRLNKRVFQVAFLGFLEFLFLITFTTNIAMHISGALAGDSSVSGILTGVFSGAQIVMGLALGYVTKVTGNATLPVAMLSFVAGAALLILFPSNLPILLAAAALCGFSQGMFIPQAMVDVANAVRPVATAMASACFTCAMCFGQLVSPSVLNAISRFIYGKVSTSNVYTIAGIGMAASAAAGFLMMKTPGSKSPAFHGTMEKQSLGPAKHKKVEEIQ</sequence>
<dbReference type="PANTHER" id="PTHR43124:SF3">
    <property type="entry name" value="CHLORAMPHENICOL EFFLUX PUMP RV0191"/>
    <property type="match status" value="1"/>
</dbReference>
<evidence type="ECO:0000256" key="1">
    <source>
        <dbReference type="ARBA" id="ARBA00004651"/>
    </source>
</evidence>
<dbReference type="InterPro" id="IPR011701">
    <property type="entry name" value="MFS"/>
</dbReference>
<accession>A0A4R4FI72</accession>
<dbReference type="GO" id="GO:0005886">
    <property type="term" value="C:plasma membrane"/>
    <property type="evidence" value="ECO:0007669"/>
    <property type="project" value="UniProtKB-SubCell"/>
</dbReference>
<protein>
    <submittedName>
        <fullName evidence="10">MFS transporter</fullName>
    </submittedName>
</protein>
<evidence type="ECO:0000256" key="3">
    <source>
        <dbReference type="ARBA" id="ARBA00022475"/>
    </source>
</evidence>
<feature type="region of interest" description="Disordered" evidence="7">
    <location>
        <begin position="389"/>
        <end position="410"/>
    </location>
</feature>
<dbReference type="InterPro" id="IPR020846">
    <property type="entry name" value="MFS_dom"/>
</dbReference>
<evidence type="ECO:0000256" key="6">
    <source>
        <dbReference type="ARBA" id="ARBA00023136"/>
    </source>
</evidence>
<evidence type="ECO:0000256" key="8">
    <source>
        <dbReference type="SAM" id="Phobius"/>
    </source>
</evidence>
<keyword evidence="5 8" id="KW-1133">Transmembrane helix</keyword>
<feature type="transmembrane region" description="Helical" evidence="8">
    <location>
        <begin position="75"/>
        <end position="93"/>
    </location>
</feature>
<evidence type="ECO:0000256" key="2">
    <source>
        <dbReference type="ARBA" id="ARBA00022448"/>
    </source>
</evidence>
<feature type="transmembrane region" description="Helical" evidence="8">
    <location>
        <begin position="132"/>
        <end position="152"/>
    </location>
</feature>
<dbReference type="RefSeq" id="WP_132273951.1">
    <property type="nucleotide sequence ID" value="NZ_JAOBST010000008.1"/>
</dbReference>
<dbReference type="Gene3D" id="1.20.1250.20">
    <property type="entry name" value="MFS general substrate transporter like domains"/>
    <property type="match status" value="1"/>
</dbReference>
<feature type="transmembrane region" description="Helical" evidence="8">
    <location>
        <begin position="164"/>
        <end position="181"/>
    </location>
</feature>
<evidence type="ECO:0000313" key="10">
    <source>
        <dbReference type="EMBL" id="TDA23291.1"/>
    </source>
</evidence>
<keyword evidence="3" id="KW-1003">Cell membrane</keyword>
<feature type="transmembrane region" description="Helical" evidence="8">
    <location>
        <begin position="201"/>
        <end position="224"/>
    </location>
</feature>
<dbReference type="AlphaFoldDB" id="A0A4R4FI72"/>
<keyword evidence="2" id="KW-0813">Transport</keyword>